<keyword evidence="2" id="KW-1185">Reference proteome</keyword>
<dbReference type="Proteomes" id="UP000401081">
    <property type="component" value="Unassembled WGS sequence"/>
</dbReference>
<dbReference type="RefSeq" id="WP_061285270.1">
    <property type="nucleotide sequence ID" value="NZ_JBLMKM010000009.1"/>
</dbReference>
<evidence type="ECO:0000313" key="1">
    <source>
        <dbReference type="EMBL" id="VFS55924.1"/>
    </source>
</evidence>
<reference evidence="1 2" key="1">
    <citation type="submission" date="2019-03" db="EMBL/GenBank/DDBJ databases">
        <authorList>
            <consortium name="Pathogen Informatics"/>
        </authorList>
    </citation>
    <scope>NUCLEOTIDE SEQUENCE [LARGE SCALE GENOMIC DNA]</scope>
    <source>
        <strain evidence="1 2">NCTC12993</strain>
    </source>
</reference>
<accession>A0A2X3EMI2</accession>
<name>A0A2X3EMI2_KLUCR</name>
<dbReference type="OrthoDB" id="6630560at2"/>
<sequence length="80" mass="9107">MMDIDNMIISGIRIYFPKTEELLPAPEKGMRTFAITVADSEHFRLFAFVNSRWVMMGLPEFDSIGKAIMGAVQQGKSVWH</sequence>
<evidence type="ECO:0000313" key="2">
    <source>
        <dbReference type="Proteomes" id="UP000401081"/>
    </source>
</evidence>
<dbReference type="AlphaFoldDB" id="A0A2X3EMI2"/>
<proteinExistence type="predicted"/>
<dbReference type="EMBL" id="CAADJD010000004">
    <property type="protein sequence ID" value="VFS55924.1"/>
    <property type="molecule type" value="Genomic_DNA"/>
</dbReference>
<gene>
    <name evidence="1" type="ORF">NCTC12993_00295</name>
</gene>
<organism evidence="1 2">
    <name type="scientific">Kluyvera cryocrescens</name>
    <name type="common">Kluyvera citrophila</name>
    <dbReference type="NCBI Taxonomy" id="580"/>
    <lineage>
        <taxon>Bacteria</taxon>
        <taxon>Pseudomonadati</taxon>
        <taxon>Pseudomonadota</taxon>
        <taxon>Gammaproteobacteria</taxon>
        <taxon>Enterobacterales</taxon>
        <taxon>Enterobacteriaceae</taxon>
        <taxon>Kluyvera</taxon>
    </lineage>
</organism>
<protein>
    <submittedName>
        <fullName evidence="1">Uncharacterized protein</fullName>
    </submittedName>
</protein>
<dbReference type="GeneID" id="99780213"/>